<reference evidence="3" key="1">
    <citation type="submission" date="2025-08" db="UniProtKB">
        <authorList>
            <consortium name="Ensembl"/>
        </authorList>
    </citation>
    <scope>IDENTIFICATION</scope>
</reference>
<organism evidence="3 4">
    <name type="scientific">Terrapene triunguis</name>
    <name type="common">Three-toed box turtle</name>
    <dbReference type="NCBI Taxonomy" id="2587831"/>
    <lineage>
        <taxon>Eukaryota</taxon>
        <taxon>Metazoa</taxon>
        <taxon>Chordata</taxon>
        <taxon>Craniata</taxon>
        <taxon>Vertebrata</taxon>
        <taxon>Euteleostomi</taxon>
        <taxon>Archelosauria</taxon>
        <taxon>Testudinata</taxon>
        <taxon>Testudines</taxon>
        <taxon>Cryptodira</taxon>
        <taxon>Durocryptodira</taxon>
        <taxon>Testudinoidea</taxon>
        <taxon>Emydidae</taxon>
        <taxon>Terrapene</taxon>
    </lineage>
</organism>
<dbReference type="Pfam" id="PF01553">
    <property type="entry name" value="Acyltransferase"/>
    <property type="match status" value="1"/>
</dbReference>
<dbReference type="PANTHER" id="PTHR22753">
    <property type="entry name" value="TRANSMEMBRANE PROTEIN 68"/>
    <property type="match status" value="1"/>
</dbReference>
<dbReference type="Ensembl" id="ENSTMTT00000019286.1">
    <property type="protein sequence ID" value="ENSTMTP00000018629.1"/>
    <property type="gene ID" value="ENSTMTG00000013682.1"/>
</dbReference>
<dbReference type="GO" id="GO:0016746">
    <property type="term" value="F:acyltransferase activity"/>
    <property type="evidence" value="ECO:0007669"/>
    <property type="project" value="InterPro"/>
</dbReference>
<dbReference type="SUPFAM" id="SSF69593">
    <property type="entry name" value="Glycerol-3-phosphate (1)-acyltransferase"/>
    <property type="match status" value="1"/>
</dbReference>
<keyword evidence="1" id="KW-0472">Membrane</keyword>
<dbReference type="AlphaFoldDB" id="A0A674JH00"/>
<proteinExistence type="predicted"/>
<sequence>MDTEILLWLLERKRNSLFSSPPLPGPLIHSVRRSTATSRIPPEMIHRNESCTSGQVPMSYLCCLIYILEEWTGVEYLEDYLNYVAYLLWVFTPLIIVFILPGLILLLLYISIILLYVYKRKNELKEAYSNDIWDGARQMVATLWDGHARIWHGYEVHGLEKIPEGPGLVVFYHGATPIDYFYFLAKLFILKNRMCYTVADHFVFKLPGFKLLLDVFGVMHGPKEECVKALKNGHLVAISPGGVREALFSDETYVLVWGNRTGFAQVAIDAKVPIIPMFTQNVREGIRTLGGIRLFRLIYERLRLPLVPIYGEFPVKFRTYIGDPIPYDPNINAAELSGKAKAAIQSLIDRHQKIPGNVFRALMERFETQQKED</sequence>
<dbReference type="InParanoid" id="A0A674JH00"/>
<name>A0A674JH00_9SAUR</name>
<dbReference type="GO" id="GO:0016020">
    <property type="term" value="C:membrane"/>
    <property type="evidence" value="ECO:0007669"/>
    <property type="project" value="TreeGrafter"/>
</dbReference>
<feature type="transmembrane region" description="Helical" evidence="1">
    <location>
        <begin position="86"/>
        <end position="118"/>
    </location>
</feature>
<evidence type="ECO:0000259" key="2">
    <source>
        <dbReference type="SMART" id="SM00563"/>
    </source>
</evidence>
<keyword evidence="1" id="KW-0812">Transmembrane</keyword>
<dbReference type="InterPro" id="IPR002123">
    <property type="entry name" value="Plipid/glycerol_acylTrfase"/>
</dbReference>
<keyword evidence="1" id="KW-1133">Transmembrane helix</keyword>
<keyword evidence="4" id="KW-1185">Reference proteome</keyword>
<dbReference type="SMART" id="SM00563">
    <property type="entry name" value="PlsC"/>
    <property type="match status" value="1"/>
</dbReference>
<dbReference type="RefSeq" id="XP_024056570.1">
    <property type="nucleotide sequence ID" value="XM_024200802.2"/>
</dbReference>
<dbReference type="FunCoup" id="A0A674JH00">
    <property type="interactions" value="741"/>
</dbReference>
<dbReference type="GeneID" id="112107190"/>
<dbReference type="Proteomes" id="UP000472274">
    <property type="component" value="Unplaced"/>
</dbReference>
<dbReference type="GeneTree" id="ENSGT00390000011782"/>
<feature type="domain" description="Phospholipid/glycerol acyltransferase" evidence="2">
    <location>
        <begin position="167"/>
        <end position="282"/>
    </location>
</feature>
<dbReference type="CDD" id="cd07987">
    <property type="entry name" value="LPLAT_MGAT-like"/>
    <property type="match status" value="1"/>
</dbReference>
<evidence type="ECO:0000256" key="1">
    <source>
        <dbReference type="SAM" id="Phobius"/>
    </source>
</evidence>
<accession>A0A674JH00</accession>
<evidence type="ECO:0000313" key="4">
    <source>
        <dbReference type="Proteomes" id="UP000472274"/>
    </source>
</evidence>
<evidence type="ECO:0000313" key="3">
    <source>
        <dbReference type="Ensembl" id="ENSTMTP00000018629.1"/>
    </source>
</evidence>
<protein>
    <submittedName>
        <fullName evidence="3">Transmembrane protein 68-like</fullName>
    </submittedName>
</protein>
<reference evidence="3" key="2">
    <citation type="submission" date="2025-09" db="UniProtKB">
        <authorList>
            <consortium name="Ensembl"/>
        </authorList>
    </citation>
    <scope>IDENTIFICATION</scope>
</reference>
<dbReference type="PANTHER" id="PTHR22753:SF14">
    <property type="entry name" value="MONOACYLGLYCEROL_DIACYLGLYCEROL O-ACYLTRANSFERASE"/>
    <property type="match status" value="1"/>
</dbReference>
<gene>
    <name evidence="3" type="primary">LOC112107190</name>
</gene>